<organism evidence="3 4">
    <name type="scientific">Candidatus Veblenbacteria bacterium RIFOXYA2_FULL_43_9</name>
    <dbReference type="NCBI Taxonomy" id="1802425"/>
    <lineage>
        <taxon>Bacteria</taxon>
        <taxon>Candidatus Vebleniibacteriota</taxon>
    </lineage>
</organism>
<proteinExistence type="predicted"/>
<comment type="caution">
    <text evidence="3">The sequence shown here is derived from an EMBL/GenBank/DDBJ whole genome shotgun (WGS) entry which is preliminary data.</text>
</comment>
<feature type="domain" description="DUF5666" evidence="2">
    <location>
        <begin position="152"/>
        <end position="225"/>
    </location>
</feature>
<protein>
    <recommendedName>
        <fullName evidence="2">DUF5666 domain-containing protein</fullName>
    </recommendedName>
</protein>
<reference evidence="3 4" key="1">
    <citation type="journal article" date="2016" name="Nat. Commun.">
        <title>Thousands of microbial genomes shed light on interconnected biogeochemical processes in an aquifer system.</title>
        <authorList>
            <person name="Anantharaman K."/>
            <person name="Brown C.T."/>
            <person name="Hug L.A."/>
            <person name="Sharon I."/>
            <person name="Castelle C.J."/>
            <person name="Probst A.J."/>
            <person name="Thomas B.C."/>
            <person name="Singh A."/>
            <person name="Wilkins M.J."/>
            <person name="Karaoz U."/>
            <person name="Brodie E.L."/>
            <person name="Williams K.H."/>
            <person name="Hubbard S.S."/>
            <person name="Banfield J.F."/>
        </authorList>
    </citation>
    <scope>NUCLEOTIDE SEQUENCE [LARGE SCALE GENOMIC DNA]</scope>
</reference>
<evidence type="ECO:0000256" key="1">
    <source>
        <dbReference type="SAM" id="SignalP"/>
    </source>
</evidence>
<feature type="signal peptide" evidence="1">
    <location>
        <begin position="1"/>
        <end position="27"/>
    </location>
</feature>
<feature type="chain" id="PRO_5009583986" description="DUF5666 domain-containing protein" evidence="1">
    <location>
        <begin position="28"/>
        <end position="316"/>
    </location>
</feature>
<dbReference type="Proteomes" id="UP000178936">
    <property type="component" value="Unassembled WGS sequence"/>
</dbReference>
<evidence type="ECO:0000313" key="3">
    <source>
        <dbReference type="EMBL" id="OHA54632.1"/>
    </source>
</evidence>
<keyword evidence="1" id="KW-0732">Signal</keyword>
<dbReference type="AlphaFoldDB" id="A0A1G2Q466"/>
<dbReference type="InterPro" id="IPR043724">
    <property type="entry name" value="DUF5666"/>
</dbReference>
<evidence type="ECO:0000259" key="2">
    <source>
        <dbReference type="Pfam" id="PF18914"/>
    </source>
</evidence>
<accession>A0A1G2Q466</accession>
<sequence>MQHNIFKLPTVLAILTLAATLAIPAFANNVKNTSNSALALPRQQVRIWNEGQVQLDSVKVTAVSPAVSNTALPATITATTTWGSTVFTWSIKTSTKTKFVRLPQTSSAEPAVSVGDILSVKGTLDTSQTAPTVNASWIRNWNSVLINKTTFRGTITELDTAAKRFILVDSGLRPVRAPITVQASDNTTIKRGNNEINFNDLLNGEPVSVTGMFNSATATLQATEITVKAPKPQVWNGVLKAIAGTTKPTNLVVTVNGTDHIVNVATDTAVLNYWWNFANLTDFAVGNRLQIFGTLLPNMGPLPVIAATVIRNLSLY</sequence>
<evidence type="ECO:0000313" key="4">
    <source>
        <dbReference type="Proteomes" id="UP000178936"/>
    </source>
</evidence>
<dbReference type="Pfam" id="PF18914">
    <property type="entry name" value="DUF5666"/>
    <property type="match status" value="1"/>
</dbReference>
<name>A0A1G2Q466_9BACT</name>
<gene>
    <name evidence="3" type="ORF">A2226_01305</name>
</gene>
<dbReference type="EMBL" id="MHTB01000043">
    <property type="protein sequence ID" value="OHA54632.1"/>
    <property type="molecule type" value="Genomic_DNA"/>
</dbReference>